<keyword evidence="2 8" id="KW-0808">Transferase</keyword>
<feature type="binding site" evidence="8">
    <location>
        <position position="82"/>
    </location>
    <ligand>
        <name>[4Fe-4S] cluster</name>
        <dbReference type="ChEBI" id="CHEBI:49883"/>
        <label>2</label>
        <note>4Fe-4S-S-AdoMet</note>
    </ligand>
</feature>
<dbReference type="NCBIfam" id="NF009544">
    <property type="entry name" value="PRK12928.1"/>
    <property type="match status" value="1"/>
</dbReference>
<organism evidence="11 12">
    <name type="scientific">Natronomicrosphaera hydrolytica</name>
    <dbReference type="NCBI Taxonomy" id="3242702"/>
    <lineage>
        <taxon>Bacteria</taxon>
        <taxon>Pseudomonadati</taxon>
        <taxon>Planctomycetota</taxon>
        <taxon>Phycisphaerae</taxon>
        <taxon>Phycisphaerales</taxon>
        <taxon>Phycisphaeraceae</taxon>
        <taxon>Natronomicrosphaera</taxon>
    </lineage>
</organism>
<keyword evidence="8" id="KW-0963">Cytoplasm</keyword>
<sequence length="411" mass="45098">MTRLSLSDRILDNAPGSPGDFVKRKKPSWLRAKLPGGPGFQRMRAMLDEHNLHTVCSSAKCPNLGECWERGTATLMILGDVCTRSCGFCHIKTGRPPEYDADEPRRVGETAAIMRLKHLVITSVNRDELPDGGAEIWAETIREVRRQSPGTQVEVLIPDFCGDWDALQLVLDERPEILNHNLESVPRLYGVVRPQAKYERSIELLRIAKAQGLTVKTGIMVGIGETDEEIEQLMDDVVAGTRVAGVGRSNAATDVADHHLPPNPNRGFDSPPAPGKSAHAVSGAARPDAAPDKLKRGGSHITHSNPHWHHPGPTMAPDMASRVAQISYPQASYPGVHETCDILTVGQYLQPTRNHLPISRWVTPDQFAEYKRVGEAKGFRHVESGPLVRSSYHADDQVLQMQAAGKGISDF</sequence>
<comment type="pathway">
    <text evidence="8">Protein modification; protein lipoylation via endogenous pathway; protein N(6)-(lipoyl)lysine from octanoyl-[acyl-carrier-protein]: step 2/2.</text>
</comment>
<feature type="binding site" evidence="8">
    <location>
        <position position="86"/>
    </location>
    <ligand>
        <name>[4Fe-4S] cluster</name>
        <dbReference type="ChEBI" id="CHEBI:49883"/>
        <label>2</label>
        <note>4Fe-4S-S-AdoMet</note>
    </ligand>
</feature>
<keyword evidence="3 8" id="KW-0949">S-adenosyl-L-methionine</keyword>
<protein>
    <recommendedName>
        <fullName evidence="8">Lipoyl synthase</fullName>
        <ecNumber evidence="8">2.8.1.8</ecNumber>
    </recommendedName>
    <alternativeName>
        <fullName evidence="8">Lip-syn</fullName>
        <shortName evidence="8">LS</shortName>
    </alternativeName>
    <alternativeName>
        <fullName evidence="8">Lipoate synthase</fullName>
    </alternativeName>
    <alternativeName>
        <fullName evidence="8">Lipoic acid synthase</fullName>
    </alternativeName>
    <alternativeName>
        <fullName evidence="8">Sulfur insertion protein LipA</fullName>
    </alternativeName>
</protein>
<proteinExistence type="inferred from homology"/>
<dbReference type="Proteomes" id="UP001575105">
    <property type="component" value="Unassembled WGS sequence"/>
</dbReference>
<keyword evidence="12" id="KW-1185">Reference proteome</keyword>
<keyword evidence="6 8" id="KW-0411">Iron-sulfur</keyword>
<reference evidence="11 12" key="1">
    <citation type="submission" date="2024-08" db="EMBL/GenBank/DDBJ databases">
        <title>Whole-genome sequencing of halo(alkali)philic microorganisms from hypersaline lakes.</title>
        <authorList>
            <person name="Sorokin D.Y."/>
            <person name="Merkel A.Y."/>
            <person name="Messina E."/>
            <person name="Yakimov M."/>
        </authorList>
    </citation>
    <scope>NUCLEOTIDE SEQUENCE [LARGE SCALE GENOMIC DNA]</scope>
    <source>
        <strain evidence="11 12">AB-hyl4</strain>
    </source>
</reference>
<evidence type="ECO:0000256" key="1">
    <source>
        <dbReference type="ARBA" id="ARBA00022485"/>
    </source>
</evidence>
<evidence type="ECO:0000259" key="10">
    <source>
        <dbReference type="PROSITE" id="PS51918"/>
    </source>
</evidence>
<dbReference type="Pfam" id="PF16881">
    <property type="entry name" value="LIAS_N"/>
    <property type="match status" value="1"/>
</dbReference>
<accession>A0ABV4U2M8</accession>
<dbReference type="SUPFAM" id="SSF102114">
    <property type="entry name" value="Radical SAM enzymes"/>
    <property type="match status" value="2"/>
</dbReference>
<evidence type="ECO:0000256" key="7">
    <source>
        <dbReference type="ARBA" id="ARBA00047326"/>
    </source>
</evidence>
<dbReference type="PIRSF" id="PIRSF005963">
    <property type="entry name" value="Lipoyl_synth"/>
    <property type="match status" value="1"/>
</dbReference>
<keyword evidence="4 8" id="KW-0479">Metal-binding</keyword>
<evidence type="ECO:0000313" key="12">
    <source>
        <dbReference type="Proteomes" id="UP001575105"/>
    </source>
</evidence>
<dbReference type="InterPro" id="IPR013785">
    <property type="entry name" value="Aldolase_TIM"/>
</dbReference>
<feature type="binding site" evidence="8">
    <location>
        <position position="391"/>
    </location>
    <ligand>
        <name>[4Fe-4S] cluster</name>
        <dbReference type="ChEBI" id="CHEBI:49883"/>
        <label>1</label>
    </ligand>
</feature>
<dbReference type="PROSITE" id="PS51918">
    <property type="entry name" value="RADICAL_SAM"/>
    <property type="match status" value="1"/>
</dbReference>
<gene>
    <name evidence="8" type="primary">lipA</name>
    <name evidence="11" type="ORF">ACERK3_00240</name>
</gene>
<evidence type="ECO:0000256" key="3">
    <source>
        <dbReference type="ARBA" id="ARBA00022691"/>
    </source>
</evidence>
<comment type="function">
    <text evidence="8">Catalyzes the radical-mediated insertion of two sulfur atoms into the C-6 and C-8 positions of the octanoyl moiety bound to the lipoyl domains of lipoate-dependent enzymes, thereby converting the octanoylated domains into lipoylated derivatives.</text>
</comment>
<dbReference type="CDD" id="cd01335">
    <property type="entry name" value="Radical_SAM"/>
    <property type="match status" value="1"/>
</dbReference>
<dbReference type="PANTHER" id="PTHR10949:SF0">
    <property type="entry name" value="LIPOYL SYNTHASE, MITOCHONDRIAL"/>
    <property type="match status" value="1"/>
</dbReference>
<evidence type="ECO:0000256" key="4">
    <source>
        <dbReference type="ARBA" id="ARBA00022723"/>
    </source>
</evidence>
<dbReference type="InterPro" id="IPR031691">
    <property type="entry name" value="LIAS_N"/>
</dbReference>
<feature type="binding site" evidence="8">
    <location>
        <position position="56"/>
    </location>
    <ligand>
        <name>[4Fe-4S] cluster</name>
        <dbReference type="ChEBI" id="CHEBI:49883"/>
        <label>1</label>
    </ligand>
</feature>
<feature type="domain" description="Radical SAM core" evidence="10">
    <location>
        <begin position="68"/>
        <end position="313"/>
    </location>
</feature>
<dbReference type="EC" id="2.8.1.8" evidence="8"/>
<dbReference type="NCBIfam" id="NF004019">
    <property type="entry name" value="PRK05481.1"/>
    <property type="match status" value="1"/>
</dbReference>
<evidence type="ECO:0000256" key="9">
    <source>
        <dbReference type="SAM" id="MobiDB-lite"/>
    </source>
</evidence>
<name>A0ABV4U2M8_9BACT</name>
<dbReference type="HAMAP" id="MF_00206">
    <property type="entry name" value="Lipoyl_synth"/>
    <property type="match status" value="1"/>
</dbReference>
<dbReference type="GO" id="GO:0016992">
    <property type="term" value="F:lipoate synthase activity"/>
    <property type="evidence" value="ECO:0007669"/>
    <property type="project" value="UniProtKB-EC"/>
</dbReference>
<feature type="binding site" evidence="8">
    <location>
        <position position="67"/>
    </location>
    <ligand>
        <name>[4Fe-4S] cluster</name>
        <dbReference type="ChEBI" id="CHEBI:49883"/>
        <label>1</label>
    </ligand>
</feature>
<comment type="similarity">
    <text evidence="8">Belongs to the radical SAM superfamily. Lipoyl synthase family.</text>
</comment>
<comment type="cofactor">
    <cofactor evidence="8">
        <name>[4Fe-4S] cluster</name>
        <dbReference type="ChEBI" id="CHEBI:49883"/>
    </cofactor>
    <text evidence="8">Binds 2 [4Fe-4S] clusters per subunit. One cluster is coordinated with 3 cysteines and an exchangeable S-adenosyl-L-methionine.</text>
</comment>
<dbReference type="InterPro" id="IPR003698">
    <property type="entry name" value="Lipoyl_synth"/>
</dbReference>
<evidence type="ECO:0000313" key="11">
    <source>
        <dbReference type="EMBL" id="MFA9476709.1"/>
    </source>
</evidence>
<feature type="region of interest" description="Disordered" evidence="9">
    <location>
        <begin position="252"/>
        <end position="317"/>
    </location>
</feature>
<feature type="binding site" evidence="8">
    <location>
        <position position="89"/>
    </location>
    <ligand>
        <name>[4Fe-4S] cluster</name>
        <dbReference type="ChEBI" id="CHEBI:49883"/>
        <label>2</label>
        <note>4Fe-4S-S-AdoMet</note>
    </ligand>
</feature>
<dbReference type="Pfam" id="PF04055">
    <property type="entry name" value="Radical_SAM"/>
    <property type="match status" value="1"/>
</dbReference>
<evidence type="ECO:0000256" key="5">
    <source>
        <dbReference type="ARBA" id="ARBA00023004"/>
    </source>
</evidence>
<keyword evidence="5 8" id="KW-0408">Iron</keyword>
<evidence type="ECO:0000256" key="2">
    <source>
        <dbReference type="ARBA" id="ARBA00022679"/>
    </source>
</evidence>
<feature type="binding site" evidence="8">
    <location>
        <position position="61"/>
    </location>
    <ligand>
        <name>[4Fe-4S] cluster</name>
        <dbReference type="ChEBI" id="CHEBI:49883"/>
        <label>1</label>
    </ligand>
</feature>
<dbReference type="Gene3D" id="3.20.20.70">
    <property type="entry name" value="Aldolase class I"/>
    <property type="match status" value="1"/>
</dbReference>
<dbReference type="SFLD" id="SFLDS00029">
    <property type="entry name" value="Radical_SAM"/>
    <property type="match status" value="1"/>
</dbReference>
<keyword evidence="1 8" id="KW-0004">4Fe-4S</keyword>
<evidence type="ECO:0000256" key="6">
    <source>
        <dbReference type="ARBA" id="ARBA00023014"/>
    </source>
</evidence>
<dbReference type="PANTHER" id="PTHR10949">
    <property type="entry name" value="LIPOYL SYNTHASE"/>
    <property type="match status" value="1"/>
</dbReference>
<dbReference type="InterPro" id="IPR058240">
    <property type="entry name" value="rSAM_sf"/>
</dbReference>
<dbReference type="SMART" id="SM00729">
    <property type="entry name" value="Elp3"/>
    <property type="match status" value="1"/>
</dbReference>
<comment type="caution">
    <text evidence="11">The sequence shown here is derived from an EMBL/GenBank/DDBJ whole genome shotgun (WGS) entry which is preliminary data.</text>
</comment>
<dbReference type="RefSeq" id="WP_425343638.1">
    <property type="nucleotide sequence ID" value="NZ_JBGUBD010000001.1"/>
</dbReference>
<comment type="catalytic activity">
    <reaction evidence="7 8">
        <text>[[Fe-S] cluster scaffold protein carrying a second [4Fe-4S](2+) cluster] + N(6)-octanoyl-L-lysyl-[protein] + 2 oxidized [2Fe-2S]-[ferredoxin] + 2 S-adenosyl-L-methionine + 4 H(+) = [[Fe-S] cluster scaffold protein] + N(6)-[(R)-dihydrolipoyl]-L-lysyl-[protein] + 4 Fe(3+) + 2 hydrogen sulfide + 2 5'-deoxyadenosine + 2 L-methionine + 2 reduced [2Fe-2S]-[ferredoxin]</text>
        <dbReference type="Rhea" id="RHEA:16585"/>
        <dbReference type="Rhea" id="RHEA-COMP:9928"/>
        <dbReference type="Rhea" id="RHEA-COMP:10000"/>
        <dbReference type="Rhea" id="RHEA-COMP:10001"/>
        <dbReference type="Rhea" id="RHEA-COMP:10475"/>
        <dbReference type="Rhea" id="RHEA-COMP:14568"/>
        <dbReference type="Rhea" id="RHEA-COMP:14569"/>
        <dbReference type="ChEBI" id="CHEBI:15378"/>
        <dbReference type="ChEBI" id="CHEBI:17319"/>
        <dbReference type="ChEBI" id="CHEBI:29034"/>
        <dbReference type="ChEBI" id="CHEBI:29919"/>
        <dbReference type="ChEBI" id="CHEBI:33722"/>
        <dbReference type="ChEBI" id="CHEBI:33737"/>
        <dbReference type="ChEBI" id="CHEBI:33738"/>
        <dbReference type="ChEBI" id="CHEBI:57844"/>
        <dbReference type="ChEBI" id="CHEBI:59789"/>
        <dbReference type="ChEBI" id="CHEBI:78809"/>
        <dbReference type="ChEBI" id="CHEBI:83100"/>
        <dbReference type="EC" id="2.8.1.8"/>
    </reaction>
</comment>
<evidence type="ECO:0000256" key="8">
    <source>
        <dbReference type="HAMAP-Rule" id="MF_00206"/>
    </source>
</evidence>
<dbReference type="InterPro" id="IPR006638">
    <property type="entry name" value="Elp3/MiaA/NifB-like_rSAM"/>
</dbReference>
<comment type="subcellular location">
    <subcellularLocation>
        <location evidence="8">Cytoplasm</location>
    </subcellularLocation>
</comment>
<dbReference type="EMBL" id="JBGUBD010000001">
    <property type="protein sequence ID" value="MFA9476709.1"/>
    <property type="molecule type" value="Genomic_DNA"/>
</dbReference>
<dbReference type="InterPro" id="IPR007197">
    <property type="entry name" value="rSAM"/>
</dbReference>